<feature type="non-terminal residue" evidence="2">
    <location>
        <position position="2540"/>
    </location>
</feature>
<accession>A0A292QA84</accession>
<dbReference type="Gene3D" id="3.30.565.10">
    <property type="entry name" value="Histidine kinase-like ATPase, C-terminal domain"/>
    <property type="match status" value="1"/>
</dbReference>
<sequence>MPIAPKRNNGQDQSLTVLLRNIISEYPAGGGVLRELCQNADDAGADSIEFVLDTRQHPTEGLLHEDLAEFQGISLLAYNNKPFSQKDFQSLMRIGDSGKAKDLTSTGKFGRGFNSVYNWTDNPSILSGTSLLLLDPHKKWSSKIGFAGGPLYDFVDSHEEPEMKNQLSAFDSILKTYDTTFDGTIIRLPLRSEAQAIRSEIVEDHLSTSQKDIEDVFQLFTNELVESLLFLRNLRSITLRIDDTVFARAESTVPSETKNDRGENPVNEGYRQVLVEQSREHYESDFMMEISILRSTEPGTDPSETKVRYAISHYLRKSTGDGNLQKWARNHKLFPWVAIANPLDKTPDFDGRLFTTLPLPIQTKHPAHIHGIFSITPDRSNIHSGGDTTMSSNSATRLGAQWNEWLLHECVPHAWVRNLEFMRNENLSPGWDFWPAGKQGEWGQLWMGILGTVFKRVVEDGLELLPTLSGMVKPAKEVAFTLDIPEDLHSSLRDAGARVVFPPADRGTEIGALDHKQMGLEYLSPSTARRHLTTIKDSDALLNLDIKSRMVLLDYILSDSRFQDFKSCEAPLIPLSDGTFRGLEMARSQGDRIFIARDRTEEVLFTKSPERIVKIGALPKKSRAILVRHIAEIEKCTRIKAWTVGDAAQYCSSYEFDGMEESKPVVKIDKPGFNSFVELFWEWASKAQHRGVGGSALVNALKDLWLIPLGRQMFQRIGSISEYPALNVSADRGIGSFLKQTESALANRFVPEIMYLHTGDGFPHATKTLQGLGLIKDYDDRASLMKWLEVTMKVFAERLDHGEKIELVRRLLDLTKYCNASERSCMEPTVRKLPIFQEANGSSTNERSPWISITSDDPSSLATYVGVEHLPITLDTPQHTFIDIRNPELKELVSHLQLFRFPSISEILEDHVVPRISETGTPNDKRRMELIKFALSRFEFLSDEACSALSSKEIAPVSGEKLRRPKDTVSGKHVTALYFEDEERSPIKSFDDAYHPALVRLGMPGGITDEIILERIHAYSSSGRPHRDISNKVSLLFYRGKPPRQPPSKECMELCWIPAISLEGELGLFSALQCRSPSFRSLCSYSVPIVDFVIRPAWEKWLGWDGKLTVELMNKQLEGAIKKNDRSSLASLVEYWSKIYEFAWGTSTVDEELKLNSRKWIPGSSGEFFSLTEIFFTGATQLPPYHDDVCKGFLDARQGIKQFLTRVGVKQAPTFEQLKELQDRITIEGPLSKQDLEVALYIVEQVAKRHNSKKGQDLISGFKAPDQDGVMRTFSELTAGGSDIPLSLENRSTLHPRISESTIKKLGLPTAEDRILASFNDPCFEQDFSQTQSPKAVIRDTLQRYSVESTFSEYLANAEDCMDEEGKTATRIDWMIDHSTEYPTEKLITQDLGAVQGKALFCYNDGVFTDEDFKSIIDVGIGSKGLDYSKIGKFGKGALTMYHWTSAPSFVSGDFYVIFDPENCFLPPRPLTGKPRGGLKFRIRDVQAHYPDQLKPFEGVFDFSAASPRFEGTIFRFPFRGLTDKSALSSRNVTSMETTSYLDSYKERARISLIFLKHVSSISYWQKGLKEPIWTVSASSKPLRAIRSTRINEVEITVKSFGRIQFLGGLGPVVNDKWWTIEGSTEEQHIPAELREMAEYNRLRATYGLAVPDRIKATCCFMELPLQTKCPLSLPVSINANMALQSDRQTPISEEKNGPHEGFKWNNWIFKEGIVPLYLLFLRHLMKLHGTSGYRFWPAPPSELKNSDHVSLTISTEFWKKAGESSFDLYPQIPPPISTPQRSKLQTDENLSIRKAIFNFLGKEQSQFIVPLLMQLSITNIVTPPPIVAKGLSNATIDGASLLLVTPAYVRDLLRNPTRCKLLQDDWNKSPGSLASNINKLLSFFLQDTSEDCLTGCSLLLLDDGSWGTFSRKSTSKFQYFTSRTPLERSILEVTDGRLVSKDLEGSVVCGLLGREMNISQLTFDHIAQLCGLVESKDPQYRKDWLVNVWEYFEQCVIKDPANKDRYLKSIESLPVYSGSVVGEPGGLRFLTPLNFVSGNLPAIVDPFTSSLEGGISTLLRSLNGLILISKATFPTTQAFAESVYSLQGARRLIKAIGSLPFTVPAIHSLSQVFSGASREGNEALSNLILPHISDILGGDHSAVGTLKQLPIWPVLSGSFQSAEKLKLAPHINLTLTTMIDQTTFLRVDLASKYKDVLKKLGVPQLSYQDFLNNEVGLARGYLPAENIGVYQRFIEMVYKVNPGIFQTCNLAVNGDYRFCLPNTLYDSSVHLFQAAFRDQRNSRFLHPTLSASRFWRDFLIVNISGPTFIECARSIERRNSRPNPDDQVESDSHVVFGHLCWDYQEMHSWSIWKTLLEIRFAPIQQPTASPVQSKLRTMQREKFRQPNKLIAISEAVDPKYEGISWGQKPVLWRELGSLAFRKITSVKPMITPKTVIGQLEFLASHREEITREELPTCISEIKKAYEYLEEEILRCPIQESALIWLNIENEDLGRITLETFRKSWSCSRNLCLNIKYDSGEIKRVRSFLGRFHQLLLHAN</sequence>
<gene>
    <name evidence="2" type="ORF">GSTUAT00000350001</name>
</gene>
<name>A0A292QA84_9PEZI</name>
<dbReference type="PANTHER" id="PTHR15600:SF42">
    <property type="entry name" value="SACSIN"/>
    <property type="match status" value="1"/>
</dbReference>
<evidence type="ECO:0000313" key="3">
    <source>
        <dbReference type="Proteomes" id="UP001412239"/>
    </source>
</evidence>
<proteinExistence type="predicted"/>
<reference evidence="2" key="1">
    <citation type="submission" date="2015-10" db="EMBL/GenBank/DDBJ databases">
        <authorList>
            <person name="Regsiter A."/>
            <person name="william w."/>
        </authorList>
    </citation>
    <scope>NUCLEOTIDE SEQUENCE</scope>
    <source>
        <strain evidence="2">Montdore</strain>
    </source>
</reference>
<dbReference type="EMBL" id="LN890945">
    <property type="protein sequence ID" value="CUS15647.1"/>
    <property type="molecule type" value="Genomic_DNA"/>
</dbReference>
<dbReference type="SUPFAM" id="SSF55874">
    <property type="entry name" value="ATPase domain of HSP90 chaperone/DNA topoisomerase II/histidine kinase"/>
    <property type="match status" value="1"/>
</dbReference>
<dbReference type="GO" id="GO:0030544">
    <property type="term" value="F:Hsp70 protein binding"/>
    <property type="evidence" value="ECO:0007669"/>
    <property type="project" value="TreeGrafter"/>
</dbReference>
<dbReference type="Pfam" id="PF25794">
    <property type="entry name" value="SACS"/>
    <property type="match status" value="2"/>
</dbReference>
<dbReference type="Proteomes" id="UP001412239">
    <property type="component" value="Unassembled WGS sequence"/>
</dbReference>
<dbReference type="InterPro" id="IPR052972">
    <property type="entry name" value="Sacsin_chaperone_reg"/>
</dbReference>
<dbReference type="PANTHER" id="PTHR15600">
    <property type="entry name" value="SACSIN"/>
    <property type="match status" value="1"/>
</dbReference>
<dbReference type="NCBIfam" id="NF047352">
    <property type="entry name" value="P_loop_sacsin"/>
    <property type="match status" value="1"/>
</dbReference>
<feature type="domain" description="Sacsin/Nov" evidence="1">
    <location>
        <begin position="1337"/>
        <end position="1565"/>
    </location>
</feature>
<dbReference type="InterPro" id="IPR058210">
    <property type="entry name" value="SACS/Nov_dom"/>
</dbReference>
<keyword evidence="3" id="KW-1185">Reference proteome</keyword>
<evidence type="ECO:0000313" key="2">
    <source>
        <dbReference type="EMBL" id="CUS15647.1"/>
    </source>
</evidence>
<feature type="domain" description="Sacsin/Nov" evidence="1">
    <location>
        <begin position="13"/>
        <end position="241"/>
    </location>
</feature>
<organism evidence="2 3">
    <name type="scientific">Tuber aestivum</name>
    <name type="common">summer truffle</name>
    <dbReference type="NCBI Taxonomy" id="59557"/>
    <lineage>
        <taxon>Eukaryota</taxon>
        <taxon>Fungi</taxon>
        <taxon>Dikarya</taxon>
        <taxon>Ascomycota</taxon>
        <taxon>Pezizomycotina</taxon>
        <taxon>Pezizomycetes</taxon>
        <taxon>Pezizales</taxon>
        <taxon>Tuberaceae</taxon>
        <taxon>Tuber</taxon>
    </lineage>
</organism>
<protein>
    <recommendedName>
        <fullName evidence="1">Sacsin/Nov domain-containing protein</fullName>
    </recommendedName>
</protein>
<dbReference type="InterPro" id="IPR036890">
    <property type="entry name" value="HATPase_C_sf"/>
</dbReference>
<evidence type="ECO:0000259" key="1">
    <source>
        <dbReference type="Pfam" id="PF25794"/>
    </source>
</evidence>